<keyword evidence="1" id="KW-0472">Membrane</keyword>
<evidence type="ECO:0000256" key="1">
    <source>
        <dbReference type="SAM" id="Phobius"/>
    </source>
</evidence>
<proteinExistence type="predicted"/>
<accession>A0A2T7CDM1</accession>
<evidence type="ECO:0000313" key="2">
    <source>
        <dbReference type="EMBL" id="PUZ41353.1"/>
    </source>
</evidence>
<gene>
    <name evidence="2" type="ORF">GQ55_9G498000</name>
</gene>
<reference evidence="2 3" key="1">
    <citation type="submission" date="2018-04" db="EMBL/GenBank/DDBJ databases">
        <title>WGS assembly of Panicum hallii var. hallii HAL2.</title>
        <authorList>
            <person name="Lovell J."/>
            <person name="Jenkins J."/>
            <person name="Lowry D."/>
            <person name="Mamidi S."/>
            <person name="Sreedasyam A."/>
            <person name="Weng X."/>
            <person name="Barry K."/>
            <person name="Bonette J."/>
            <person name="Campitelli B."/>
            <person name="Daum C."/>
            <person name="Gordon S."/>
            <person name="Gould B."/>
            <person name="Lipzen A."/>
            <person name="MacQueen A."/>
            <person name="Palacio-Mejia J."/>
            <person name="Plott C."/>
            <person name="Shakirov E."/>
            <person name="Shu S."/>
            <person name="Yoshinaga Y."/>
            <person name="Zane M."/>
            <person name="Rokhsar D."/>
            <person name="Grimwood J."/>
            <person name="Schmutz J."/>
            <person name="Juenger T."/>
        </authorList>
    </citation>
    <scope>NUCLEOTIDE SEQUENCE [LARGE SCALE GENOMIC DNA]</scope>
    <source>
        <strain evidence="3">cv. HAL2</strain>
    </source>
</reference>
<dbReference type="EMBL" id="CM009757">
    <property type="protein sequence ID" value="PUZ41353.1"/>
    <property type="molecule type" value="Genomic_DNA"/>
</dbReference>
<dbReference type="Gramene" id="PUZ41353">
    <property type="protein sequence ID" value="PUZ41353"/>
    <property type="gene ID" value="GQ55_9G498000"/>
</dbReference>
<sequence length="56" mass="6025">MPCAVLSRGALLGKGNAISLCLLLLLFSLLFLGMAWIPSCPSIVCAQGPFRFTIWN</sequence>
<protein>
    <submittedName>
        <fullName evidence="2">Uncharacterized protein</fullName>
    </submittedName>
</protein>
<keyword evidence="1" id="KW-0812">Transmembrane</keyword>
<feature type="transmembrane region" description="Helical" evidence="1">
    <location>
        <begin position="17"/>
        <end position="37"/>
    </location>
</feature>
<name>A0A2T7CDM1_9POAL</name>
<keyword evidence="3" id="KW-1185">Reference proteome</keyword>
<keyword evidence="1" id="KW-1133">Transmembrane helix</keyword>
<organism evidence="2 3">
    <name type="scientific">Panicum hallii var. hallii</name>
    <dbReference type="NCBI Taxonomy" id="1504633"/>
    <lineage>
        <taxon>Eukaryota</taxon>
        <taxon>Viridiplantae</taxon>
        <taxon>Streptophyta</taxon>
        <taxon>Embryophyta</taxon>
        <taxon>Tracheophyta</taxon>
        <taxon>Spermatophyta</taxon>
        <taxon>Magnoliopsida</taxon>
        <taxon>Liliopsida</taxon>
        <taxon>Poales</taxon>
        <taxon>Poaceae</taxon>
        <taxon>PACMAD clade</taxon>
        <taxon>Panicoideae</taxon>
        <taxon>Panicodae</taxon>
        <taxon>Paniceae</taxon>
        <taxon>Panicinae</taxon>
        <taxon>Panicum</taxon>
        <taxon>Panicum sect. Panicum</taxon>
    </lineage>
</organism>
<evidence type="ECO:0000313" key="3">
    <source>
        <dbReference type="Proteomes" id="UP000244336"/>
    </source>
</evidence>
<dbReference type="AlphaFoldDB" id="A0A2T7CDM1"/>
<dbReference type="Proteomes" id="UP000244336">
    <property type="component" value="Chromosome 9"/>
</dbReference>